<dbReference type="STRING" id="1237149.C900_04827"/>
<dbReference type="PROSITE" id="PS51257">
    <property type="entry name" value="PROKAR_LIPOPROTEIN"/>
    <property type="match status" value="1"/>
</dbReference>
<organism evidence="1 2">
    <name type="scientific">Fulvivirga imtechensis AK7</name>
    <dbReference type="NCBI Taxonomy" id="1237149"/>
    <lineage>
        <taxon>Bacteria</taxon>
        <taxon>Pseudomonadati</taxon>
        <taxon>Bacteroidota</taxon>
        <taxon>Cytophagia</taxon>
        <taxon>Cytophagales</taxon>
        <taxon>Fulvivirgaceae</taxon>
        <taxon>Fulvivirga</taxon>
    </lineage>
</organism>
<evidence type="ECO:0008006" key="3">
    <source>
        <dbReference type="Google" id="ProtNLM"/>
    </source>
</evidence>
<dbReference type="Pfam" id="PF20329">
    <property type="entry name" value="DUF6624"/>
    <property type="match status" value="1"/>
</dbReference>
<dbReference type="InterPro" id="IPR046732">
    <property type="entry name" value="DUF6624"/>
</dbReference>
<comment type="caution">
    <text evidence="1">The sequence shown here is derived from an EMBL/GenBank/DDBJ whole genome shotgun (WGS) entry which is preliminary data.</text>
</comment>
<evidence type="ECO:0000313" key="1">
    <source>
        <dbReference type="EMBL" id="ELR69602.1"/>
    </source>
</evidence>
<keyword evidence="2" id="KW-1185">Reference proteome</keyword>
<evidence type="ECO:0000313" key="2">
    <source>
        <dbReference type="Proteomes" id="UP000011135"/>
    </source>
</evidence>
<dbReference type="OrthoDB" id="2989458at2"/>
<dbReference type="RefSeq" id="WP_009581980.1">
    <property type="nucleotide sequence ID" value="NZ_AMZN01000070.1"/>
</dbReference>
<proteinExistence type="predicted"/>
<accession>L8JQF0</accession>
<protein>
    <recommendedName>
        <fullName evidence="3">Lipoprotein</fullName>
    </recommendedName>
</protein>
<reference evidence="1 2" key="1">
    <citation type="submission" date="2012-12" db="EMBL/GenBank/DDBJ databases">
        <title>Genome assembly of Fulvivirga imtechensis AK7.</title>
        <authorList>
            <person name="Nupur N."/>
            <person name="Khatri I."/>
            <person name="Kumar R."/>
            <person name="Subramanian S."/>
            <person name="Pinnaka A."/>
        </authorList>
    </citation>
    <scope>NUCLEOTIDE SEQUENCE [LARGE SCALE GENOMIC DNA]</scope>
    <source>
        <strain evidence="1 2">AK7</strain>
    </source>
</reference>
<dbReference type="eggNOG" id="COG2259">
    <property type="taxonomic scope" value="Bacteria"/>
</dbReference>
<gene>
    <name evidence="1" type="ORF">C900_04827</name>
</gene>
<dbReference type="EMBL" id="AMZN01000070">
    <property type="protein sequence ID" value="ELR69602.1"/>
    <property type="molecule type" value="Genomic_DNA"/>
</dbReference>
<dbReference type="Proteomes" id="UP000011135">
    <property type="component" value="Unassembled WGS sequence"/>
</dbReference>
<dbReference type="AlphaFoldDB" id="L8JQF0"/>
<name>L8JQF0_9BACT</name>
<sequence>MKNLTYLSLALLFFACNSGELRKLSPEEAIALAKDGDLNYLYAEFKNKDGQPLNDEERDLLNSGKMTRHFYVDSNDEIKEVRVVEPALEDKFFEIMLREVAVNPLRNMTLVNIDCSDLMSVLADIYEKDQAVRTGGEGDMNAIDSLNQQQTVSIIEQCGFPTKDEVGGEGMTTVFLVLQHSSSSLMAYYYPQIKRAVERGDIRKSSFALMQDRLLMWNGFKQIYGSQISNGSLYALEDPETVNERRATMGLDPIEDYLEHFDLNFEEEVAKMEEVSN</sequence>